<keyword evidence="10" id="KW-1185">Reference proteome</keyword>
<dbReference type="EMBL" id="BLAY01000130">
    <property type="protein sequence ID" value="GET41665.1"/>
    <property type="molecule type" value="Genomic_DNA"/>
</dbReference>
<dbReference type="GO" id="GO:0019265">
    <property type="term" value="P:glycine biosynthetic process, by transamination of glyoxylate"/>
    <property type="evidence" value="ECO:0007669"/>
    <property type="project" value="TreeGrafter"/>
</dbReference>
<dbReference type="AlphaFoldDB" id="A0AAV3XN99"/>
<comment type="caution">
    <text evidence="9">The sequence shown here is derived from an EMBL/GenBank/DDBJ whole genome shotgun (WGS) entry which is preliminary data.</text>
</comment>
<feature type="domain" description="Aminotransferase class V" evidence="8">
    <location>
        <begin position="43"/>
        <end position="365"/>
    </location>
</feature>
<keyword evidence="5 7" id="KW-0663">Pyridoxal phosphate</keyword>
<evidence type="ECO:0000256" key="1">
    <source>
        <dbReference type="ARBA" id="ARBA00001933"/>
    </source>
</evidence>
<dbReference type="PIRSF" id="PIRSF000524">
    <property type="entry name" value="SPT"/>
    <property type="match status" value="1"/>
</dbReference>
<dbReference type="Gene3D" id="3.40.640.10">
    <property type="entry name" value="Type I PLP-dependent aspartate aminotransferase-like (Major domain)"/>
    <property type="match status" value="1"/>
</dbReference>
<proteinExistence type="inferred from homology"/>
<sequence>MTLTSSINNAGRLQLNPLAIPHRLLLGPGPSNAHPAVLQAMSTSPVGHLDPAFLALMDEIQALLRYVWQTENPLTIAVSGTGTAAMEATIANATSPGDVVLVGVAGYFGNRLVDMAGRYGADVQKITKPWGEVFSLEELRTAVETYRPAILALVHAETSTGARQPLEGLGDLCREFDCLLLVDTVTSLGGVPLFLDEWKVDLAYSCSQKGLGCPPGASPFTIGSRGMEKLQRRRDKVANWYLDMNLLGKYWGSERIYHHTAPINLYYALREALRLVAQEGVENCWTRHQKNAEYLWQKLEDFGLSLHVEPQFRLPTLTTVRIPDGVDGKAIQRRLLNEYNIEIGGGLGELAGKVWRIGLMGYNSSPESVDRLLSALGEVLPN</sequence>
<dbReference type="GO" id="GO:0008453">
    <property type="term" value="F:alanine-glyoxylate transaminase activity"/>
    <property type="evidence" value="ECO:0007669"/>
    <property type="project" value="TreeGrafter"/>
</dbReference>
<evidence type="ECO:0000313" key="10">
    <source>
        <dbReference type="Proteomes" id="UP001050975"/>
    </source>
</evidence>
<name>A0AAV3XN99_9CYAN</name>
<comment type="similarity">
    <text evidence="2">Belongs to the class-V pyridoxal-phosphate-dependent aminotransferase family.</text>
</comment>
<dbReference type="RefSeq" id="WP_226588139.1">
    <property type="nucleotide sequence ID" value="NZ_BLAY01000130.1"/>
</dbReference>
<accession>A0AAV3XN99</accession>
<organism evidence="9 10">
    <name type="scientific">Microseira wollei NIES-4236</name>
    <dbReference type="NCBI Taxonomy" id="2530354"/>
    <lineage>
        <taxon>Bacteria</taxon>
        <taxon>Bacillati</taxon>
        <taxon>Cyanobacteriota</taxon>
        <taxon>Cyanophyceae</taxon>
        <taxon>Oscillatoriophycideae</taxon>
        <taxon>Aerosakkonematales</taxon>
        <taxon>Aerosakkonemataceae</taxon>
        <taxon>Microseira</taxon>
    </lineage>
</organism>
<dbReference type="InterPro" id="IPR024169">
    <property type="entry name" value="SP_NH2Trfase/AEP_transaminase"/>
</dbReference>
<dbReference type="FunFam" id="3.40.640.10:FF:000027">
    <property type="entry name" value="Serine--pyruvate aminotransferase, mitochondrial"/>
    <property type="match status" value="1"/>
</dbReference>
<dbReference type="Gene3D" id="3.90.1150.10">
    <property type="entry name" value="Aspartate Aminotransferase, domain 1"/>
    <property type="match status" value="1"/>
</dbReference>
<keyword evidence="4" id="KW-0808">Transferase</keyword>
<keyword evidence="3 9" id="KW-0032">Aminotransferase</keyword>
<dbReference type="SUPFAM" id="SSF53383">
    <property type="entry name" value="PLP-dependent transferases"/>
    <property type="match status" value="1"/>
</dbReference>
<dbReference type="Proteomes" id="UP001050975">
    <property type="component" value="Unassembled WGS sequence"/>
</dbReference>
<comment type="cofactor">
    <cofactor evidence="1 7">
        <name>pyridoxal 5'-phosphate</name>
        <dbReference type="ChEBI" id="CHEBI:597326"/>
    </cofactor>
</comment>
<evidence type="ECO:0000259" key="8">
    <source>
        <dbReference type="Pfam" id="PF00266"/>
    </source>
</evidence>
<reference evidence="9" key="1">
    <citation type="submission" date="2019-10" db="EMBL/GenBank/DDBJ databases">
        <title>Draft genome sequece of Microseira wollei NIES-4236.</title>
        <authorList>
            <person name="Yamaguchi H."/>
            <person name="Suzuki S."/>
            <person name="Kawachi M."/>
        </authorList>
    </citation>
    <scope>NUCLEOTIDE SEQUENCE</scope>
    <source>
        <strain evidence="9">NIES-4236</strain>
    </source>
</reference>
<dbReference type="PANTHER" id="PTHR21152:SF40">
    <property type="entry name" value="ALANINE--GLYOXYLATE AMINOTRANSFERASE"/>
    <property type="match status" value="1"/>
</dbReference>
<dbReference type="InterPro" id="IPR015422">
    <property type="entry name" value="PyrdxlP-dep_Trfase_small"/>
</dbReference>
<protein>
    <submittedName>
        <fullName evidence="9">Alanine--glyoxylate aminotransferase</fullName>
    </submittedName>
</protein>
<evidence type="ECO:0000256" key="7">
    <source>
        <dbReference type="PIRSR" id="PIRSR000524-50"/>
    </source>
</evidence>
<dbReference type="FunFam" id="3.90.1150.10:FF:000039">
    <property type="entry name" value="Serine--pyruvate aminotransferase"/>
    <property type="match status" value="1"/>
</dbReference>
<feature type="modified residue" description="N6-(pyridoxal phosphate)lysine" evidence="7">
    <location>
        <position position="209"/>
    </location>
</feature>
<evidence type="ECO:0000256" key="3">
    <source>
        <dbReference type="ARBA" id="ARBA00022576"/>
    </source>
</evidence>
<dbReference type="PANTHER" id="PTHR21152">
    <property type="entry name" value="AMINOTRANSFERASE CLASS V"/>
    <property type="match status" value="1"/>
</dbReference>
<dbReference type="CDD" id="cd06451">
    <property type="entry name" value="AGAT_like"/>
    <property type="match status" value="1"/>
</dbReference>
<evidence type="ECO:0000256" key="6">
    <source>
        <dbReference type="PIRSR" id="PIRSR000524-1"/>
    </source>
</evidence>
<dbReference type="InterPro" id="IPR015424">
    <property type="entry name" value="PyrdxlP-dep_Trfase"/>
</dbReference>
<dbReference type="InterPro" id="IPR015421">
    <property type="entry name" value="PyrdxlP-dep_Trfase_major"/>
</dbReference>
<evidence type="ECO:0000256" key="5">
    <source>
        <dbReference type="ARBA" id="ARBA00022898"/>
    </source>
</evidence>
<feature type="binding site" evidence="6">
    <location>
        <position position="356"/>
    </location>
    <ligand>
        <name>substrate</name>
    </ligand>
</feature>
<evidence type="ECO:0000256" key="2">
    <source>
        <dbReference type="ARBA" id="ARBA00009236"/>
    </source>
</evidence>
<gene>
    <name evidence="9" type="ORF">MiSe_64780</name>
</gene>
<dbReference type="InterPro" id="IPR000192">
    <property type="entry name" value="Aminotrans_V_dom"/>
</dbReference>
<dbReference type="GO" id="GO:0004760">
    <property type="term" value="F:L-serine-pyruvate transaminase activity"/>
    <property type="evidence" value="ECO:0007669"/>
    <property type="project" value="TreeGrafter"/>
</dbReference>
<evidence type="ECO:0000256" key="4">
    <source>
        <dbReference type="ARBA" id="ARBA00022679"/>
    </source>
</evidence>
<evidence type="ECO:0000313" key="9">
    <source>
        <dbReference type="EMBL" id="GET41665.1"/>
    </source>
</evidence>
<dbReference type="Pfam" id="PF00266">
    <property type="entry name" value="Aminotran_5"/>
    <property type="match status" value="1"/>
</dbReference>